<evidence type="ECO:0000313" key="2">
    <source>
        <dbReference type="Proteomes" id="UP000054498"/>
    </source>
</evidence>
<keyword evidence="2" id="KW-1185">Reference proteome</keyword>
<gene>
    <name evidence="1" type="ORF">MNEG_12248</name>
</gene>
<organism evidence="1 2">
    <name type="scientific">Monoraphidium neglectum</name>
    <dbReference type="NCBI Taxonomy" id="145388"/>
    <lineage>
        <taxon>Eukaryota</taxon>
        <taxon>Viridiplantae</taxon>
        <taxon>Chlorophyta</taxon>
        <taxon>core chlorophytes</taxon>
        <taxon>Chlorophyceae</taxon>
        <taxon>CS clade</taxon>
        <taxon>Sphaeropleales</taxon>
        <taxon>Selenastraceae</taxon>
        <taxon>Monoraphidium</taxon>
    </lineage>
</organism>
<dbReference type="EMBL" id="KK103363">
    <property type="protein sequence ID" value="KIY95715.1"/>
    <property type="molecule type" value="Genomic_DNA"/>
</dbReference>
<sequence length="93" mass="9266">QLASLGRIHIAPDLGPGGWPYDIRQMLSWAFEPADQGMLEELVARGRADARAWAEATGVSALAAARMGAAAGEGVGAAAAVPSATAGGGLVLP</sequence>
<feature type="non-terminal residue" evidence="1">
    <location>
        <position position="1"/>
    </location>
</feature>
<dbReference type="AlphaFoldDB" id="A0A0D2MLM6"/>
<dbReference type="OrthoDB" id="197155at2759"/>
<proteinExistence type="predicted"/>
<dbReference type="KEGG" id="mng:MNEG_12248"/>
<reference evidence="1 2" key="1">
    <citation type="journal article" date="2013" name="BMC Genomics">
        <title>Reconstruction of the lipid metabolism for the microalga Monoraphidium neglectum from its genome sequence reveals characteristics suitable for biofuel production.</title>
        <authorList>
            <person name="Bogen C."/>
            <person name="Al-Dilaimi A."/>
            <person name="Albersmeier A."/>
            <person name="Wichmann J."/>
            <person name="Grundmann M."/>
            <person name="Rupp O."/>
            <person name="Lauersen K.J."/>
            <person name="Blifernez-Klassen O."/>
            <person name="Kalinowski J."/>
            <person name="Goesmann A."/>
            <person name="Mussgnug J.H."/>
            <person name="Kruse O."/>
        </authorList>
    </citation>
    <scope>NUCLEOTIDE SEQUENCE [LARGE SCALE GENOMIC DNA]</scope>
    <source>
        <strain evidence="1 2">SAG 48.87</strain>
    </source>
</reference>
<evidence type="ECO:0000313" key="1">
    <source>
        <dbReference type="EMBL" id="KIY95715.1"/>
    </source>
</evidence>
<name>A0A0D2MLM6_9CHLO</name>
<accession>A0A0D2MLM6</accession>
<dbReference type="GeneID" id="25729591"/>
<protein>
    <submittedName>
        <fullName evidence="1">Uncharacterized protein</fullName>
    </submittedName>
</protein>
<dbReference type="Proteomes" id="UP000054498">
    <property type="component" value="Unassembled WGS sequence"/>
</dbReference>
<dbReference type="RefSeq" id="XP_013894735.1">
    <property type="nucleotide sequence ID" value="XM_014039281.1"/>
</dbReference>